<protein>
    <submittedName>
        <fullName evidence="1">Uncharacterized protein</fullName>
    </submittedName>
</protein>
<proteinExistence type="predicted"/>
<sequence length="84" mass="9840">MISVYYRNNMLEDLVRLFKGLEAFDRKPRDKTIIRKVANAYEMLGLHQEKERALDKYSNFFTEVGSIKKARRSSCQAKKGIPLL</sequence>
<accession>A0ABU6V1X5</accession>
<dbReference type="EMBL" id="JASCZI010151044">
    <property type="protein sequence ID" value="MED6167632.1"/>
    <property type="molecule type" value="Genomic_DNA"/>
</dbReference>
<dbReference type="Proteomes" id="UP001341840">
    <property type="component" value="Unassembled WGS sequence"/>
</dbReference>
<reference evidence="1 2" key="1">
    <citation type="journal article" date="2023" name="Plants (Basel)">
        <title>Bridging the Gap: Combining Genomics and Transcriptomics Approaches to Understand Stylosanthes scabra, an Orphan Legume from the Brazilian Caatinga.</title>
        <authorList>
            <person name="Ferreira-Neto J.R.C."/>
            <person name="da Silva M.D."/>
            <person name="Binneck E."/>
            <person name="de Melo N.F."/>
            <person name="da Silva R.H."/>
            <person name="de Melo A.L.T.M."/>
            <person name="Pandolfi V."/>
            <person name="Bustamante F.O."/>
            <person name="Brasileiro-Vidal A.C."/>
            <person name="Benko-Iseppon A.M."/>
        </authorList>
    </citation>
    <scope>NUCLEOTIDE SEQUENCE [LARGE SCALE GENOMIC DNA]</scope>
    <source>
        <tissue evidence="1">Leaves</tissue>
    </source>
</reference>
<name>A0ABU6V1X5_9FABA</name>
<dbReference type="PANTHER" id="PTHR47603:SF1">
    <property type="entry name" value="PPR CONTAINING-LIKE PROTEIN"/>
    <property type="match status" value="1"/>
</dbReference>
<evidence type="ECO:0000313" key="1">
    <source>
        <dbReference type="EMBL" id="MED6167632.1"/>
    </source>
</evidence>
<keyword evidence="2" id="KW-1185">Reference proteome</keyword>
<organism evidence="1 2">
    <name type="scientific">Stylosanthes scabra</name>
    <dbReference type="NCBI Taxonomy" id="79078"/>
    <lineage>
        <taxon>Eukaryota</taxon>
        <taxon>Viridiplantae</taxon>
        <taxon>Streptophyta</taxon>
        <taxon>Embryophyta</taxon>
        <taxon>Tracheophyta</taxon>
        <taxon>Spermatophyta</taxon>
        <taxon>Magnoliopsida</taxon>
        <taxon>eudicotyledons</taxon>
        <taxon>Gunneridae</taxon>
        <taxon>Pentapetalae</taxon>
        <taxon>rosids</taxon>
        <taxon>fabids</taxon>
        <taxon>Fabales</taxon>
        <taxon>Fabaceae</taxon>
        <taxon>Papilionoideae</taxon>
        <taxon>50 kb inversion clade</taxon>
        <taxon>dalbergioids sensu lato</taxon>
        <taxon>Dalbergieae</taxon>
        <taxon>Pterocarpus clade</taxon>
        <taxon>Stylosanthes</taxon>
    </lineage>
</organism>
<dbReference type="PANTHER" id="PTHR47603">
    <property type="entry name" value="PPR CONTAINING-LIKE PROTEIN"/>
    <property type="match status" value="1"/>
</dbReference>
<evidence type="ECO:0000313" key="2">
    <source>
        <dbReference type="Proteomes" id="UP001341840"/>
    </source>
</evidence>
<comment type="caution">
    <text evidence="1">The sequence shown here is derived from an EMBL/GenBank/DDBJ whole genome shotgun (WGS) entry which is preliminary data.</text>
</comment>
<gene>
    <name evidence="1" type="ORF">PIB30_004857</name>
</gene>